<sequence>MDLARSDGYRHLLEQISDTYTHGRVQAVQAVNVHLLDTYWRVGRYIVEYEQAGNIRAEYGRALLSQLARDLGVRHGKGFSRSNLVYMRLLYLRYPISQKPSHQLSWSHYVELLKLDDELERQFYERQAIAERWSVPELKRQKSASLFLRLAVSKDKAGILQLANEGQVIEQPADLLREPYVFEFLKIPEPYRPSETHLETLLCDHLQPFLLELGKGFTFVGRQYRITINNRHYRVDLVFYHRILRCFVLIDLKIDEVEHHDIGQMNLYLGYFAAEENTEGDNPPIGIILTRDKDELLVEYATYQMNSQLFVQKYQLYLPEREELRRELERTLVEAAEGAGLDDNGEWRIENGKSSP</sequence>
<protein>
    <recommendedName>
        <fullName evidence="5">DUF1016 domain-containing protein</fullName>
    </recommendedName>
</protein>
<evidence type="ECO:0008006" key="5">
    <source>
        <dbReference type="Google" id="ProtNLM"/>
    </source>
</evidence>
<dbReference type="InterPro" id="IPR011856">
    <property type="entry name" value="tRNA_endonuc-like_dom_sf"/>
</dbReference>
<dbReference type="RefSeq" id="WP_100918129.1">
    <property type="nucleotide sequence ID" value="NZ_CP020370.1"/>
</dbReference>
<evidence type="ECO:0000259" key="1">
    <source>
        <dbReference type="Pfam" id="PF06250"/>
    </source>
</evidence>
<dbReference type="Pfam" id="PF17761">
    <property type="entry name" value="DUF1016_N"/>
    <property type="match status" value="1"/>
</dbReference>
<name>A0A2K8U423_9GAMM</name>
<keyword evidence="4" id="KW-1185">Reference proteome</keyword>
<dbReference type="InterPro" id="IPR009362">
    <property type="entry name" value="YhcG_C"/>
</dbReference>
<dbReference type="InterPro" id="IPR041527">
    <property type="entry name" value="YhcG_N"/>
</dbReference>
<evidence type="ECO:0000313" key="4">
    <source>
        <dbReference type="Proteomes" id="UP000232638"/>
    </source>
</evidence>
<accession>A0A2K8U423</accession>
<organism evidence="3 4">
    <name type="scientific">Candidatus Thiodictyon syntrophicum</name>
    <dbReference type="NCBI Taxonomy" id="1166950"/>
    <lineage>
        <taxon>Bacteria</taxon>
        <taxon>Pseudomonadati</taxon>
        <taxon>Pseudomonadota</taxon>
        <taxon>Gammaproteobacteria</taxon>
        <taxon>Chromatiales</taxon>
        <taxon>Chromatiaceae</taxon>
        <taxon>Thiodictyon</taxon>
    </lineage>
</organism>
<dbReference type="Gene3D" id="3.40.1350.10">
    <property type="match status" value="1"/>
</dbReference>
<dbReference type="InterPro" id="IPR053148">
    <property type="entry name" value="PD-DEXK-like_domain"/>
</dbReference>
<dbReference type="PANTHER" id="PTHR30547">
    <property type="entry name" value="UNCHARACTERIZED PROTEIN YHCG-RELATED"/>
    <property type="match status" value="1"/>
</dbReference>
<feature type="domain" description="YhcG PDDEXK nuclease" evidence="1">
    <location>
        <begin position="174"/>
        <end position="328"/>
    </location>
</feature>
<dbReference type="KEGG" id="tsy:THSYN_04740"/>
<gene>
    <name evidence="3" type="ORF">THSYN_04740</name>
</gene>
<feature type="domain" description="YhcG N-terminal" evidence="2">
    <location>
        <begin position="16"/>
        <end position="149"/>
    </location>
</feature>
<dbReference type="GO" id="GO:0003676">
    <property type="term" value="F:nucleic acid binding"/>
    <property type="evidence" value="ECO:0007669"/>
    <property type="project" value="InterPro"/>
</dbReference>
<dbReference type="Proteomes" id="UP000232638">
    <property type="component" value="Chromosome"/>
</dbReference>
<evidence type="ECO:0000259" key="2">
    <source>
        <dbReference type="Pfam" id="PF17761"/>
    </source>
</evidence>
<dbReference type="AlphaFoldDB" id="A0A2K8U423"/>
<proteinExistence type="predicted"/>
<dbReference type="EMBL" id="CP020370">
    <property type="protein sequence ID" value="AUB80328.1"/>
    <property type="molecule type" value="Genomic_DNA"/>
</dbReference>
<dbReference type="OrthoDB" id="9801263at2"/>
<reference evidence="3 4" key="1">
    <citation type="submission" date="2017-03" db="EMBL/GenBank/DDBJ databases">
        <title>Complete genome sequence of Candidatus 'Thiodictyon syntrophicum' sp. nov. strain Cad16T, a photolithoautotroph purple sulfur bacterium isolated from an alpine meromictic lake.</title>
        <authorList>
            <person name="Luedin S.M."/>
            <person name="Pothier J.F."/>
            <person name="Danza F."/>
            <person name="Storelli N."/>
            <person name="Wittwer M."/>
            <person name="Tonolla M."/>
        </authorList>
    </citation>
    <scope>NUCLEOTIDE SEQUENCE [LARGE SCALE GENOMIC DNA]</scope>
    <source>
        <strain evidence="3 4">Cad16T</strain>
    </source>
</reference>
<evidence type="ECO:0000313" key="3">
    <source>
        <dbReference type="EMBL" id="AUB80328.1"/>
    </source>
</evidence>
<dbReference type="Pfam" id="PF06250">
    <property type="entry name" value="YhcG_C"/>
    <property type="match status" value="1"/>
</dbReference>
<dbReference type="PANTHER" id="PTHR30547:SF5">
    <property type="entry name" value="NUCLEASE YHCG-RELATED"/>
    <property type="match status" value="1"/>
</dbReference>